<name>A0A0N0UWE4_9BACI</name>
<dbReference type="STRING" id="33935.ADM90_16420"/>
<organism evidence="2 3">
    <name type="scientific">Lysinibacillus macroides</name>
    <dbReference type="NCBI Taxonomy" id="33935"/>
    <lineage>
        <taxon>Bacteria</taxon>
        <taxon>Bacillati</taxon>
        <taxon>Bacillota</taxon>
        <taxon>Bacilli</taxon>
        <taxon>Bacillales</taxon>
        <taxon>Bacillaceae</taxon>
        <taxon>Lysinibacillus</taxon>
    </lineage>
</organism>
<dbReference type="PATRIC" id="fig|33935.3.peg.2040"/>
<feature type="domain" description="General stress protein 17M-like" evidence="1">
    <location>
        <begin position="8"/>
        <end position="100"/>
    </location>
</feature>
<sequence length="145" mass="17078">MMNEQHPQIEVAHTKDEMLHILESMRLEGYHKEDIQIIAKDPEQLEDVKWDDDVQTHEAGNWRDQFKSWFTGDSAVEEGLKRFNFTEGQTAYYAHLVEQGSIVLFAEHDDDLPPLEASVMTTEELDKRLGEQKRNIEAEQYRRFL</sequence>
<dbReference type="Pfam" id="PF11181">
    <property type="entry name" value="YflT"/>
    <property type="match status" value="1"/>
</dbReference>
<dbReference type="OrthoDB" id="2678178at2"/>
<evidence type="ECO:0000313" key="2">
    <source>
        <dbReference type="EMBL" id="KOY80765.1"/>
    </source>
</evidence>
<dbReference type="AlphaFoldDB" id="A0A0N0UWE4"/>
<gene>
    <name evidence="2" type="ORF">ADM90_16420</name>
</gene>
<dbReference type="RefSeq" id="WP_053996007.1">
    <property type="nucleotide sequence ID" value="NZ_CP065643.1"/>
</dbReference>
<accession>A0A0N0UWE4</accession>
<keyword evidence="3" id="KW-1185">Reference proteome</keyword>
<reference evidence="2 3" key="1">
    <citation type="submission" date="2015-07" db="EMBL/GenBank/DDBJ databases">
        <title>Genome sequencing project for genomic taxonomy and phylogenomics of Bacillus-like bacteria.</title>
        <authorList>
            <person name="Liu B."/>
            <person name="Wang J."/>
            <person name="Zhu Y."/>
            <person name="Liu G."/>
            <person name="Chen Q."/>
            <person name="Chen Z."/>
            <person name="Che J."/>
            <person name="Ge C."/>
            <person name="Shi H."/>
            <person name="Pan Z."/>
            <person name="Liu X."/>
        </authorList>
    </citation>
    <scope>NUCLEOTIDE SEQUENCE [LARGE SCALE GENOMIC DNA]</scope>
    <source>
        <strain evidence="2 3">DSM 54</strain>
    </source>
</reference>
<evidence type="ECO:0000313" key="3">
    <source>
        <dbReference type="Proteomes" id="UP000037977"/>
    </source>
</evidence>
<dbReference type="Proteomes" id="UP000037977">
    <property type="component" value="Unassembled WGS sequence"/>
</dbReference>
<evidence type="ECO:0000259" key="1">
    <source>
        <dbReference type="Pfam" id="PF11181"/>
    </source>
</evidence>
<dbReference type="EMBL" id="LGCI01000010">
    <property type="protein sequence ID" value="KOY80765.1"/>
    <property type="molecule type" value="Genomic_DNA"/>
</dbReference>
<proteinExistence type="predicted"/>
<comment type="caution">
    <text evidence="2">The sequence shown here is derived from an EMBL/GenBank/DDBJ whole genome shotgun (WGS) entry which is preliminary data.</text>
</comment>
<protein>
    <recommendedName>
        <fullName evidence="1">General stress protein 17M-like domain-containing protein</fullName>
    </recommendedName>
</protein>
<dbReference type="InterPro" id="IPR025889">
    <property type="entry name" value="GSP17M-like_dom"/>
</dbReference>